<evidence type="ECO:0000313" key="1">
    <source>
        <dbReference type="EMBL" id="CAD5236012.1"/>
    </source>
</evidence>
<dbReference type="Proteomes" id="UP000596247">
    <property type="component" value="Chromosome"/>
</dbReference>
<proteinExistence type="predicted"/>
<dbReference type="EMBL" id="LR881104">
    <property type="protein sequence ID" value="CAD5236012.1"/>
    <property type="molecule type" value="Genomic_DNA"/>
</dbReference>
<protein>
    <submittedName>
        <fullName evidence="1">Uncharacterized protein</fullName>
    </submittedName>
</protein>
<gene>
    <name evidence="1" type="ORF">LLCLJKAH_00023</name>
</gene>
<reference evidence="1 2" key="1">
    <citation type="submission" date="2020-09" db="EMBL/GenBank/DDBJ databases">
        <authorList>
            <person name="Jameson E."/>
        </authorList>
    </citation>
    <scope>NUCLEOTIDE SEQUENCE [LARGE SCALE GENOMIC DNA]</scope>
</reference>
<keyword evidence="2" id="KW-1185">Reference proteome</keyword>
<name>A0A7R8MJD7_9CAUD</name>
<accession>A0A7R8MJD7</accession>
<organism evidence="1 2">
    <name type="scientific">Klebsiella phage vB_KvM-Eowyn</name>
    <dbReference type="NCBI Taxonomy" id="2762819"/>
    <lineage>
        <taxon>Viruses</taxon>
        <taxon>Duplodnaviria</taxon>
        <taxon>Heunggongvirae</taxon>
        <taxon>Uroviricota</taxon>
        <taxon>Caudoviricetes</taxon>
        <taxon>Chimalliviridae</taxon>
        <taxon>Eowynvirus</taxon>
        <taxon>Eowynvirus eowyn</taxon>
    </lineage>
</organism>
<sequence length="165" mass="18145">MLIKIFGIVIATGEDKALLSEPSMATGAQESIPSASTGLCVISDMPKSEILAKKKNTIMGIKVNPLVAAIPWPDVGGDPWDQTFLLNAITEFNSREWFDICTVDRLKKNLGLMLDLSAQLAYDKLYLLHCVNYSKMHPDVLREIPQLMGDILNCYNNGPFSQAGT</sequence>
<evidence type="ECO:0000313" key="2">
    <source>
        <dbReference type="Proteomes" id="UP000596247"/>
    </source>
</evidence>